<organism evidence="2 3">
    <name type="scientific">Sulfitobacter sediminis</name>
    <dbReference type="NCBI Taxonomy" id="3234186"/>
    <lineage>
        <taxon>Bacteria</taxon>
        <taxon>Pseudomonadati</taxon>
        <taxon>Pseudomonadota</taxon>
        <taxon>Alphaproteobacteria</taxon>
        <taxon>Rhodobacterales</taxon>
        <taxon>Roseobacteraceae</taxon>
        <taxon>Sulfitobacter</taxon>
    </lineage>
</organism>
<dbReference type="InterPro" id="IPR016195">
    <property type="entry name" value="Pol/histidinol_Pase-like"/>
</dbReference>
<keyword evidence="3" id="KW-1185">Reference proteome</keyword>
<evidence type="ECO:0000256" key="1">
    <source>
        <dbReference type="SAM" id="SignalP"/>
    </source>
</evidence>
<reference evidence="2 3" key="1">
    <citation type="submission" date="2024-07" db="EMBL/GenBank/DDBJ databases">
        <title>Marimonas sp.nov., isolated from tidal-flat sediment.</title>
        <authorList>
            <person name="Jayan J.N."/>
            <person name="Lee S.S."/>
        </authorList>
    </citation>
    <scope>NUCLEOTIDE SEQUENCE [LARGE SCALE GENOMIC DNA]</scope>
    <source>
        <strain evidence="2 3">MJW-29</strain>
    </source>
</reference>
<dbReference type="Proteomes" id="UP001556098">
    <property type="component" value="Unassembled WGS sequence"/>
</dbReference>
<comment type="caution">
    <text evidence="2">The sequence shown here is derived from an EMBL/GenBank/DDBJ whole genome shotgun (WGS) entry which is preliminary data.</text>
</comment>
<keyword evidence="1" id="KW-0732">Signal</keyword>
<dbReference type="SUPFAM" id="SSF89550">
    <property type="entry name" value="PHP domain-like"/>
    <property type="match status" value="1"/>
</dbReference>
<proteinExistence type="predicted"/>
<sequence length="643" mass="71605">MKRDEKNQGYIGMMASQFLAGLLALLMSAHSVTAQDATPPGDKKVEYSPYPEKSFPNTVYFGDTHLHTSFSTDAGMVGNIRGPEEAYRLARGEAITSSSGLEVQLSRPLDFLVVSDHAENLGLAPAIAESNENLLLNAWGKAVHDRAKVSNDPIGAYEMWITQVNAKDDKLDGSGMSKVFWQRSNEISDKYNEPGLFTALIGYEWTSMPNGNNLHRNVVFRDGMDKTSQIVPMSSYDSDDPEDLWAWMAAYEKKTGGRALAIPHNGNLSNGLMFDDVTLISKKPIDNDYAQRRMRWEPVIEVTQIKGDSETHPALSPNDEFADFYSWDTGTFGANPTTPDMHPREYARAALKRGLVYEEKLGANPFKFGVIGSTDSHTAIASTEEDNFFGKVSMAEPSADPHYRLDEVIVGRFLADPSKQIRHFQTASGGLAAVWARENTREAIWDAIARKEVYATTGTRLRVRLFAGWDYVESDLTRSDFAEYAYQHGVPMGGDLTAAPGNKAPSLMVRALRDPDGANLDRVQVVKGWVEKNGEAFEKIYDIAVSDGREIGKDGRCKEPVGNTVNLEDVTYTNAIGDAFLQAYWKDPDFDPEQRAFYYVRVIEIPTPTWLAYDRKVFGSKIPEGGKQVHQERAYTTAVWYTP</sequence>
<gene>
    <name evidence="2" type="ORF">AB2B41_20650</name>
</gene>
<dbReference type="InterPro" id="IPR022028">
    <property type="entry name" value="DUF3604"/>
</dbReference>
<name>A0ABV3RU42_9RHOB</name>
<dbReference type="Gene3D" id="3.20.20.140">
    <property type="entry name" value="Metal-dependent hydrolases"/>
    <property type="match status" value="1"/>
</dbReference>
<dbReference type="Pfam" id="PF12228">
    <property type="entry name" value="DUF3604"/>
    <property type="match status" value="1"/>
</dbReference>
<evidence type="ECO:0000313" key="3">
    <source>
        <dbReference type="Proteomes" id="UP001556098"/>
    </source>
</evidence>
<dbReference type="EMBL" id="JBFNXX010000028">
    <property type="protein sequence ID" value="MEW9922022.1"/>
    <property type="molecule type" value="Genomic_DNA"/>
</dbReference>
<feature type="signal peptide" evidence="1">
    <location>
        <begin position="1"/>
        <end position="34"/>
    </location>
</feature>
<dbReference type="RefSeq" id="WP_367879719.1">
    <property type="nucleotide sequence ID" value="NZ_JBFNXX010000028.1"/>
</dbReference>
<protein>
    <submittedName>
        <fullName evidence="2">DUF3604 domain-containing protein</fullName>
    </submittedName>
</protein>
<accession>A0ABV3RU42</accession>
<feature type="chain" id="PRO_5046789858" evidence="1">
    <location>
        <begin position="35"/>
        <end position="643"/>
    </location>
</feature>
<evidence type="ECO:0000313" key="2">
    <source>
        <dbReference type="EMBL" id="MEW9922022.1"/>
    </source>
</evidence>